<proteinExistence type="predicted"/>
<evidence type="ECO:0000313" key="4">
    <source>
        <dbReference type="Proteomes" id="UP000746595"/>
    </source>
</evidence>
<evidence type="ECO:0000256" key="2">
    <source>
        <dbReference type="SAM" id="SignalP"/>
    </source>
</evidence>
<accession>A0ABX1G935</accession>
<feature type="signal peptide" evidence="2">
    <location>
        <begin position="1"/>
        <end position="22"/>
    </location>
</feature>
<evidence type="ECO:0008006" key="5">
    <source>
        <dbReference type="Google" id="ProtNLM"/>
    </source>
</evidence>
<gene>
    <name evidence="3" type="ORF">HED64_17560</name>
</gene>
<comment type="caution">
    <text evidence="3">The sequence shown here is derived from an EMBL/GenBank/DDBJ whole genome shotgun (WGS) entry which is preliminary data.</text>
</comment>
<dbReference type="PROSITE" id="PS51257">
    <property type="entry name" value="PROKAR_LIPOPROTEIN"/>
    <property type="match status" value="1"/>
</dbReference>
<dbReference type="EMBL" id="JAAWVT010000012">
    <property type="protein sequence ID" value="NKG22509.1"/>
    <property type="molecule type" value="Genomic_DNA"/>
</dbReference>
<feature type="chain" id="PRO_5046285137" description="LppX_LprAFG lipoprotein" evidence="2">
    <location>
        <begin position="23"/>
        <end position="261"/>
    </location>
</feature>
<evidence type="ECO:0000256" key="1">
    <source>
        <dbReference type="SAM" id="MobiDB-lite"/>
    </source>
</evidence>
<organism evidence="3 4">
    <name type="scientific">Paeniglutamicibacter terrestris</name>
    <dbReference type="NCBI Taxonomy" id="2723403"/>
    <lineage>
        <taxon>Bacteria</taxon>
        <taxon>Bacillati</taxon>
        <taxon>Actinomycetota</taxon>
        <taxon>Actinomycetes</taxon>
        <taxon>Micrococcales</taxon>
        <taxon>Micrococcaceae</taxon>
        <taxon>Paeniglutamicibacter</taxon>
    </lineage>
</organism>
<dbReference type="RefSeq" id="WP_168153277.1">
    <property type="nucleotide sequence ID" value="NZ_JAAWVT010000012.1"/>
</dbReference>
<dbReference type="Proteomes" id="UP000746595">
    <property type="component" value="Unassembled WGS sequence"/>
</dbReference>
<sequence>MKKFTSKIALIPITAGLALALAGCNGASTPPDQSSTSTTAAGSAEVAAETTTTDTIVVPEASDIFPRALEAMQSASSAALIGDLTRGSEAMTLKLSGTRDGSNTLAEVTAEGSTIQILNVGGTGYLKADKSFFSQQAGEDAAKMIDLVAGDKWISVSDTSQFGDFSVGSLIDSFGEDGLKEADLAKIEPGAIEDVNGVKAFKYSDDETDMWFAAEGEPFLLKMSSDGTAGDDAGTMTFSDWNAVPLHAAPDSSETVTIPGL</sequence>
<protein>
    <recommendedName>
        <fullName evidence="5">LppX_LprAFG lipoprotein</fullName>
    </recommendedName>
</protein>
<reference evidence="3 4" key="1">
    <citation type="submission" date="2020-04" db="EMBL/GenBank/DDBJ databases">
        <title>Paeniglutamicibacter sp. ANT13_2, a novel actinomycete isolated from sediment in Antarctica.</title>
        <authorList>
            <person name="Sakdapetsiri C."/>
            <person name="Pinyakong O."/>
        </authorList>
    </citation>
    <scope>NUCLEOTIDE SEQUENCE [LARGE SCALE GENOMIC DNA]</scope>
    <source>
        <strain evidence="3 4">ANT13_2</strain>
    </source>
</reference>
<evidence type="ECO:0000313" key="3">
    <source>
        <dbReference type="EMBL" id="NKG22509.1"/>
    </source>
</evidence>
<feature type="region of interest" description="Disordered" evidence="1">
    <location>
        <begin position="27"/>
        <end position="52"/>
    </location>
</feature>
<keyword evidence="2" id="KW-0732">Signal</keyword>
<name>A0ABX1G935_9MICC</name>
<keyword evidence="4" id="KW-1185">Reference proteome</keyword>